<gene>
    <name evidence="1" type="ORF">DICPUDRAFT_146757</name>
</gene>
<dbReference type="GeneID" id="10503574"/>
<name>F0Z6N6_DICPU</name>
<evidence type="ECO:0000313" key="1">
    <source>
        <dbReference type="EMBL" id="EGC40390.1"/>
    </source>
</evidence>
<dbReference type="Proteomes" id="UP000001064">
    <property type="component" value="Unassembled WGS sequence"/>
</dbReference>
<dbReference type="AlphaFoldDB" id="F0Z6N6"/>
<dbReference type="RefSeq" id="XP_003283141.1">
    <property type="nucleotide sequence ID" value="XM_003283093.1"/>
</dbReference>
<evidence type="ECO:0000313" key="2">
    <source>
        <dbReference type="Proteomes" id="UP000001064"/>
    </source>
</evidence>
<dbReference type="VEuPathDB" id="AmoebaDB:DICPUDRAFT_146757"/>
<proteinExistence type="predicted"/>
<reference evidence="2" key="1">
    <citation type="journal article" date="2011" name="Genome Biol.">
        <title>Comparative genomics of the social amoebae Dictyostelium discoideum and Dictyostelium purpureum.</title>
        <authorList>
            <consortium name="US DOE Joint Genome Institute (JGI-PGF)"/>
            <person name="Sucgang R."/>
            <person name="Kuo A."/>
            <person name="Tian X."/>
            <person name="Salerno W."/>
            <person name="Parikh A."/>
            <person name="Feasley C.L."/>
            <person name="Dalin E."/>
            <person name="Tu H."/>
            <person name="Huang E."/>
            <person name="Barry K."/>
            <person name="Lindquist E."/>
            <person name="Shapiro H."/>
            <person name="Bruce D."/>
            <person name="Schmutz J."/>
            <person name="Salamov A."/>
            <person name="Fey P."/>
            <person name="Gaudet P."/>
            <person name="Anjard C."/>
            <person name="Babu M.M."/>
            <person name="Basu S."/>
            <person name="Bushmanova Y."/>
            <person name="van der Wel H."/>
            <person name="Katoh-Kurasawa M."/>
            <person name="Dinh C."/>
            <person name="Coutinho P.M."/>
            <person name="Saito T."/>
            <person name="Elias M."/>
            <person name="Schaap P."/>
            <person name="Kay R.R."/>
            <person name="Henrissat B."/>
            <person name="Eichinger L."/>
            <person name="Rivero F."/>
            <person name="Putnam N.H."/>
            <person name="West C.M."/>
            <person name="Loomis W.F."/>
            <person name="Chisholm R.L."/>
            <person name="Shaulsky G."/>
            <person name="Strassmann J.E."/>
            <person name="Queller D.C."/>
            <person name="Kuspa A."/>
            <person name="Grigoriev I.V."/>
        </authorList>
    </citation>
    <scope>NUCLEOTIDE SEQUENCE [LARGE SCALE GENOMIC DNA]</scope>
    <source>
        <strain evidence="2">QSDP1</strain>
    </source>
</reference>
<sequence>MTKATIDWNNSEIKSNFQKLVDNIKKNNKAVNTVFTRPQINDNSSEILKRLSKGLRKNVTCDFDASSADYTFKS</sequence>
<organism evidence="1 2">
    <name type="scientific">Dictyostelium purpureum</name>
    <name type="common">Slime mold</name>
    <dbReference type="NCBI Taxonomy" id="5786"/>
    <lineage>
        <taxon>Eukaryota</taxon>
        <taxon>Amoebozoa</taxon>
        <taxon>Evosea</taxon>
        <taxon>Eumycetozoa</taxon>
        <taxon>Dictyostelia</taxon>
        <taxon>Dictyosteliales</taxon>
        <taxon>Dictyosteliaceae</taxon>
        <taxon>Dictyostelium</taxon>
    </lineage>
</organism>
<dbReference type="InParanoid" id="F0Z6N6"/>
<dbReference type="KEGG" id="dpp:DICPUDRAFT_146757"/>
<dbReference type="EMBL" id="GL870943">
    <property type="protein sequence ID" value="EGC40390.1"/>
    <property type="molecule type" value="Genomic_DNA"/>
</dbReference>
<accession>F0Z6N6</accession>
<keyword evidence="2" id="KW-1185">Reference proteome</keyword>
<protein>
    <submittedName>
        <fullName evidence="1">Uncharacterized protein</fullName>
    </submittedName>
</protein>